<evidence type="ECO:0000313" key="2">
    <source>
        <dbReference type="EnsemblPlants" id="OB08G27310.1"/>
    </source>
</evidence>
<evidence type="ECO:0000256" key="1">
    <source>
        <dbReference type="SAM" id="MobiDB-lite"/>
    </source>
</evidence>
<reference evidence="2" key="2">
    <citation type="submission" date="2013-04" db="UniProtKB">
        <authorList>
            <consortium name="EnsemblPlants"/>
        </authorList>
    </citation>
    <scope>IDENTIFICATION</scope>
</reference>
<feature type="compositionally biased region" description="Low complexity" evidence="1">
    <location>
        <begin position="62"/>
        <end position="81"/>
    </location>
</feature>
<feature type="region of interest" description="Disordered" evidence="1">
    <location>
        <begin position="1"/>
        <end position="81"/>
    </location>
</feature>
<reference evidence="2" key="1">
    <citation type="journal article" date="2013" name="Nat. Commun.">
        <title>Whole-genome sequencing of Oryza brachyantha reveals mechanisms underlying Oryza genome evolution.</title>
        <authorList>
            <person name="Chen J."/>
            <person name="Huang Q."/>
            <person name="Gao D."/>
            <person name="Wang J."/>
            <person name="Lang Y."/>
            <person name="Liu T."/>
            <person name="Li B."/>
            <person name="Bai Z."/>
            <person name="Luis Goicoechea J."/>
            <person name="Liang C."/>
            <person name="Chen C."/>
            <person name="Zhang W."/>
            <person name="Sun S."/>
            <person name="Liao Y."/>
            <person name="Zhang X."/>
            <person name="Yang L."/>
            <person name="Song C."/>
            <person name="Wang M."/>
            <person name="Shi J."/>
            <person name="Liu G."/>
            <person name="Liu J."/>
            <person name="Zhou H."/>
            <person name="Zhou W."/>
            <person name="Yu Q."/>
            <person name="An N."/>
            <person name="Chen Y."/>
            <person name="Cai Q."/>
            <person name="Wang B."/>
            <person name="Liu B."/>
            <person name="Min J."/>
            <person name="Huang Y."/>
            <person name="Wu H."/>
            <person name="Li Z."/>
            <person name="Zhang Y."/>
            <person name="Yin Y."/>
            <person name="Song W."/>
            <person name="Jiang J."/>
            <person name="Jackson S.A."/>
            <person name="Wing R.A."/>
            <person name="Wang J."/>
            <person name="Chen M."/>
        </authorList>
    </citation>
    <scope>NUCLEOTIDE SEQUENCE [LARGE SCALE GENOMIC DNA]</scope>
    <source>
        <strain evidence="2">cv. IRGC 101232</strain>
    </source>
</reference>
<dbReference type="AlphaFoldDB" id="J3MUF0"/>
<keyword evidence="3" id="KW-1185">Reference proteome</keyword>
<organism evidence="2">
    <name type="scientific">Oryza brachyantha</name>
    <name type="common">malo sina</name>
    <dbReference type="NCBI Taxonomy" id="4533"/>
    <lineage>
        <taxon>Eukaryota</taxon>
        <taxon>Viridiplantae</taxon>
        <taxon>Streptophyta</taxon>
        <taxon>Embryophyta</taxon>
        <taxon>Tracheophyta</taxon>
        <taxon>Spermatophyta</taxon>
        <taxon>Magnoliopsida</taxon>
        <taxon>Liliopsida</taxon>
        <taxon>Poales</taxon>
        <taxon>Poaceae</taxon>
        <taxon>BOP clade</taxon>
        <taxon>Oryzoideae</taxon>
        <taxon>Oryzeae</taxon>
        <taxon>Oryzinae</taxon>
        <taxon>Oryza</taxon>
    </lineage>
</organism>
<name>J3MUF0_ORYBR</name>
<dbReference type="HOGENOM" id="CLU_2350088_0_0_1"/>
<sequence>MASQDGGASAWGGGGDGDSLFEGMVLFTPSLSVDPDPEPSVVEAPDPKPPTPCDDPGAGADVVAGFQQQQPPVAAPAAAAG</sequence>
<proteinExistence type="predicted"/>
<evidence type="ECO:0000313" key="3">
    <source>
        <dbReference type="Proteomes" id="UP000006038"/>
    </source>
</evidence>
<protein>
    <submittedName>
        <fullName evidence="2">Uncharacterized protein</fullName>
    </submittedName>
</protein>
<dbReference type="Gramene" id="OB08G27310.1">
    <property type="protein sequence ID" value="OB08G27310.1"/>
    <property type="gene ID" value="OB08G27310"/>
</dbReference>
<dbReference type="EnsemblPlants" id="OB08G27310.1">
    <property type="protein sequence ID" value="OB08G27310.1"/>
    <property type="gene ID" value="OB08G27310"/>
</dbReference>
<accession>J3MUF0</accession>
<dbReference type="Proteomes" id="UP000006038">
    <property type="component" value="Chromosome 8"/>
</dbReference>
<dbReference type="OMA" id="TPCDDPG"/>